<dbReference type="InterPro" id="IPR011766">
    <property type="entry name" value="TPP_enzyme_TPP-bd"/>
</dbReference>
<comment type="similarity">
    <text evidence="1 3">Belongs to the TPP enzyme family.</text>
</comment>
<dbReference type="Gene3D" id="3.40.50.1220">
    <property type="entry name" value="TPP-binding domain"/>
    <property type="match status" value="1"/>
</dbReference>
<dbReference type="GO" id="GO:0000287">
    <property type="term" value="F:magnesium ion binding"/>
    <property type="evidence" value="ECO:0007669"/>
    <property type="project" value="InterPro"/>
</dbReference>
<dbReference type="InterPro" id="IPR045229">
    <property type="entry name" value="TPP_enz"/>
</dbReference>
<feature type="domain" description="Thiamine pyrophosphate enzyme central" evidence="5">
    <location>
        <begin position="188"/>
        <end position="321"/>
    </location>
</feature>
<dbReference type="Gene3D" id="3.40.50.970">
    <property type="match status" value="2"/>
</dbReference>
<proteinExistence type="inferred from homology"/>
<keyword evidence="8" id="KW-0456">Lyase</keyword>
<keyword evidence="9" id="KW-1185">Reference proteome</keyword>
<dbReference type="InterPro" id="IPR012000">
    <property type="entry name" value="Thiamin_PyroP_enz_cen_dom"/>
</dbReference>
<organism evidence="8 9">
    <name type="scientific">Halosaccharopolyspora lacisalsi</name>
    <dbReference type="NCBI Taxonomy" id="1000566"/>
    <lineage>
        <taxon>Bacteria</taxon>
        <taxon>Bacillati</taxon>
        <taxon>Actinomycetota</taxon>
        <taxon>Actinomycetes</taxon>
        <taxon>Pseudonocardiales</taxon>
        <taxon>Pseudonocardiaceae</taxon>
        <taxon>Halosaccharopolyspora</taxon>
    </lineage>
</organism>
<dbReference type="SUPFAM" id="SSF52518">
    <property type="entry name" value="Thiamin diphosphate-binding fold (THDP-binding)"/>
    <property type="match status" value="2"/>
</dbReference>
<accession>A0A839E125</accession>
<comment type="caution">
    <text evidence="8">The sequence shown here is derived from an EMBL/GenBank/DDBJ whole genome shotgun (WGS) entry which is preliminary data.</text>
</comment>
<feature type="domain" description="Thiamine pyrophosphate enzyme N-terminal TPP-binding" evidence="7">
    <location>
        <begin position="3"/>
        <end position="115"/>
    </location>
</feature>
<dbReference type="InterPro" id="IPR029061">
    <property type="entry name" value="THDP-binding"/>
</dbReference>
<evidence type="ECO:0000259" key="7">
    <source>
        <dbReference type="Pfam" id="PF02776"/>
    </source>
</evidence>
<dbReference type="CDD" id="cd07035">
    <property type="entry name" value="TPP_PYR_POX_like"/>
    <property type="match status" value="1"/>
</dbReference>
<feature type="compositionally biased region" description="Basic and acidic residues" evidence="4">
    <location>
        <begin position="336"/>
        <end position="345"/>
    </location>
</feature>
<feature type="domain" description="Thiamine pyrophosphate enzyme TPP-binding" evidence="6">
    <location>
        <begin position="383"/>
        <end position="524"/>
    </location>
</feature>
<evidence type="ECO:0000313" key="9">
    <source>
        <dbReference type="Proteomes" id="UP000569329"/>
    </source>
</evidence>
<evidence type="ECO:0000256" key="4">
    <source>
        <dbReference type="SAM" id="MobiDB-lite"/>
    </source>
</evidence>
<dbReference type="PANTHER" id="PTHR18968">
    <property type="entry name" value="THIAMINE PYROPHOSPHATE ENZYMES"/>
    <property type="match status" value="1"/>
</dbReference>
<dbReference type="InterPro" id="IPR029035">
    <property type="entry name" value="DHS-like_NAD/FAD-binding_dom"/>
</dbReference>
<evidence type="ECO:0000259" key="5">
    <source>
        <dbReference type="Pfam" id="PF00205"/>
    </source>
</evidence>
<dbReference type="GO" id="GO:0030976">
    <property type="term" value="F:thiamine pyrophosphate binding"/>
    <property type="evidence" value="ECO:0007669"/>
    <property type="project" value="InterPro"/>
</dbReference>
<dbReference type="GO" id="GO:0003984">
    <property type="term" value="F:acetolactate synthase activity"/>
    <property type="evidence" value="ECO:0007669"/>
    <property type="project" value="TreeGrafter"/>
</dbReference>
<dbReference type="EC" id="4.1.1.7" evidence="8"/>
<dbReference type="Proteomes" id="UP000569329">
    <property type="component" value="Unassembled WGS sequence"/>
</dbReference>
<dbReference type="EMBL" id="JACGWZ010000006">
    <property type="protein sequence ID" value="MBA8826790.1"/>
    <property type="molecule type" value="Genomic_DNA"/>
</dbReference>
<evidence type="ECO:0000256" key="2">
    <source>
        <dbReference type="ARBA" id="ARBA00023052"/>
    </source>
</evidence>
<dbReference type="Pfam" id="PF00205">
    <property type="entry name" value="TPP_enzyme_M"/>
    <property type="match status" value="1"/>
</dbReference>
<evidence type="ECO:0000256" key="3">
    <source>
        <dbReference type="RuleBase" id="RU362132"/>
    </source>
</evidence>
<dbReference type="CDD" id="cd02002">
    <property type="entry name" value="TPP_BFDC"/>
    <property type="match status" value="1"/>
</dbReference>
<dbReference type="Pfam" id="PF02775">
    <property type="entry name" value="TPP_enzyme_C"/>
    <property type="match status" value="1"/>
</dbReference>
<name>A0A839E125_9PSEU</name>
<protein>
    <submittedName>
        <fullName evidence="8">Benzoylformate decarboxylase</fullName>
        <ecNumber evidence="8">4.1.1.7</ecNumber>
    </submittedName>
</protein>
<evidence type="ECO:0000256" key="1">
    <source>
        <dbReference type="ARBA" id="ARBA00007812"/>
    </source>
</evidence>
<keyword evidence="2 3" id="KW-0786">Thiamine pyrophosphate</keyword>
<dbReference type="GO" id="GO:0050660">
    <property type="term" value="F:flavin adenine dinucleotide binding"/>
    <property type="evidence" value="ECO:0007669"/>
    <property type="project" value="TreeGrafter"/>
</dbReference>
<feature type="region of interest" description="Disordered" evidence="4">
    <location>
        <begin position="336"/>
        <end position="355"/>
    </location>
</feature>
<evidence type="ECO:0000259" key="6">
    <source>
        <dbReference type="Pfam" id="PF02775"/>
    </source>
</evidence>
<gene>
    <name evidence="8" type="ORF">FHX42_004169</name>
</gene>
<dbReference type="Pfam" id="PF02776">
    <property type="entry name" value="TPP_enzyme_N"/>
    <property type="match status" value="1"/>
</dbReference>
<dbReference type="PANTHER" id="PTHR18968:SF133">
    <property type="entry name" value="BENZOYLFORMATE DECARBOXYLASE"/>
    <property type="match status" value="1"/>
</dbReference>
<reference evidence="8 9" key="1">
    <citation type="submission" date="2020-07" db="EMBL/GenBank/DDBJ databases">
        <title>Sequencing the genomes of 1000 actinobacteria strains.</title>
        <authorList>
            <person name="Klenk H.-P."/>
        </authorList>
    </citation>
    <scope>NUCLEOTIDE SEQUENCE [LARGE SCALE GENOMIC DNA]</scope>
    <source>
        <strain evidence="8 9">DSM 45975</strain>
    </source>
</reference>
<dbReference type="SUPFAM" id="SSF52467">
    <property type="entry name" value="DHS-like NAD/FAD-binding domain"/>
    <property type="match status" value="1"/>
</dbReference>
<sequence length="534" mass="56984">MTTIRDATFDVLRSHELTTMFGNPGSTEVALLTDLPDDLNFVLALHEGSVVSTAVGWALGNDTPALVVLHTVSGFGNAVGALTTARENRAPLVVLVGEQDRRHQAQRPFLSGELDDLAGGYPVSVQHPARPGDVPSAVARAWHSARTHRGPAVVIVPMDDWSAPADETGTVNSPRKLTRATTADPEAVAELVELVDASDSPALVVGAGSDDERTWEALAVLAERLRCPVWQEPFGSRAGFPQDHRLFAGHLPANRSRLREALAPHDAVVAVGAPFLRQYPYERGPLVEAGTRLAIVTDDADEAHRAPVDLALLAPPGSVCELLTTRVRERAEVVETPKRRQERLPVPENGRPLRPGHVLTALADRLPAEATVVEETPSSRPELHRALPARQPLGFLSAATGGLGFAMPAATGLRMARPRRPVVAVVGDGSSLYGIQSLWSAAQYGCGVLFVVLSNGRYAIMDRLSENQGGKAPWPGFDQVSVHGLARSLNCPAARVDSPDELTAALDEVVPSLPDRTEPFLLDVTVAAEAAYEP</sequence>
<dbReference type="InterPro" id="IPR012001">
    <property type="entry name" value="Thiamin_PyroP_enz_TPP-bd_dom"/>
</dbReference>
<dbReference type="GO" id="GO:0050695">
    <property type="term" value="F:benzoylformate decarboxylase activity"/>
    <property type="evidence" value="ECO:0007669"/>
    <property type="project" value="UniProtKB-EC"/>
</dbReference>
<evidence type="ECO:0000313" key="8">
    <source>
        <dbReference type="EMBL" id="MBA8826790.1"/>
    </source>
</evidence>
<dbReference type="AlphaFoldDB" id="A0A839E125"/>